<gene>
    <name evidence="6" type="ORF">GCM10009430_49300</name>
</gene>
<dbReference type="SMART" id="SM00822">
    <property type="entry name" value="PKS_KR"/>
    <property type="match status" value="1"/>
</dbReference>
<dbReference type="InterPro" id="IPR049490">
    <property type="entry name" value="C883_1060-like_KR_N"/>
</dbReference>
<dbReference type="EMBL" id="BAAAGE010000011">
    <property type="protein sequence ID" value="GAA0734315.1"/>
    <property type="molecule type" value="Genomic_DNA"/>
</dbReference>
<sequence length="1484" mass="167622">MKKELRKKDIAIVGLSCKFNKSEDTEKFWQNLVKGNELLHFYNDKELLALGVDETVINDPNFVKVNSIIDNADSFDYPFFGYTKDEASFMDPQIRILHEQVWSALEDAGCNITSYRGKVGLMLSASDNMNWMAHALLNQSNKINPFYLSQISNKNFISTLISYSLNLKGPSYYSSTACSSSLTSIHLACRSLLMRECSMAVAGGIRLRTTDKKGYYFKKGMIGSKDGHCRTFDEKSTGTVGGDGGAVIVLKRLEDAINDRDNIYAVIRSSAVNNDGKRKVGFTAPSINGQSECIKLAHRIANVPYNTISYIEAHGTGTKLGDPIEVEALNKAFDYDTSHECAIGSVKTNVGHLDAAAGVAGLVKTTLALKNKVIPPTLHFETPNPEINFADGPFYVNAEAKKWKSNNGLPLRAGVSSFGIGGTNVHVVLEESPKIEKGNDSRQFQILPYSAKNKNSLLSYKQKLTSFLAGNKESDIEDIAYTLKVGRSAFAHRSYIVCRDKKEALKQLESNVSTFLASTKRDIVFMFPGQGSQYYNMAKDVYYQESYFRSIMDKGFQILHDKTGTDYSEIIGYKYKKGIDKSLINNTHYAQPVIFLIEYAFASLLMKWGIRPSNMIGHSLGEYVAACIADVFSLEEALNILIKRASLMSKVEKGDMLAVGNSENNIKDLLTPDLSIAAINTESSCVVSGNKESIDNLSKALSYSEIPFTKLKTSHAFHSNMMDIILDEYNKELEKINFSVPKFSFISNLTGKPITNEEAISPDYWVKHLRESVKFSEGVDYLLKKANTCFIEVGPGKALSTFCKQNKNFSERNMSVALLRHPKEEKNDNQTLSEGIGMLWSNGVDVDWDEYYSPEIRNKVSIPTYSFSNYSFDVNVNPFEQLTKNGILSNVKTSVSDWFYSSNWKKSFLNTKLIQDNIPQNYLLFSGKNKLIQNLKNRLLNNDQNIIEVVTGEKFMQHDEFLYSVNPEKGFERLFEKLESQKKDFNNIIFNWDFKGESQEEILHAFSVVLNLCKALIQYKPDTKKKVTFLSNFNHKVIGNEKVSLVPSTIKTIFSVCAQENPNIFSCSIDTDQHTENSKLISKIIDELRYNYKETNIAYRNEIRWSEFYDNITILDKNINSQVTNNKTYLITGGLGEVGNVLACYLSKKYNAKIIIVGRSKIPSEELWQDYLKKEDANINVISKIKKLKKLKESEKEVFYYQADVTNYEILKTKIKQIEREHGVISGIIHAAGNVDNKTFKLVENITSDTAQKQFDPKIKGTTNLYSIFRERDLDFVWITSSLSSILGGLTYGAYATANRFMDLFVSLKGEELSNWYCLNLAGIGERAITHKDLIQVFEKTFSVSNGIQNLIVSLKDPNIVVNQKTEEINDKKNMASEELIDRPENSTDYSPPESEIEKQLCNLFQSFFGYKRIGLNDNFFELGGDSLKAMTLIKRIHALYGIEINLKEFFAKPNIKELSNEIELALKLINVQKKRKGNNVIKI</sequence>
<dbReference type="Gene3D" id="3.40.366.10">
    <property type="entry name" value="Malonyl-Coenzyme A Acyl Carrier Protein, domain 2"/>
    <property type="match status" value="1"/>
</dbReference>
<dbReference type="PROSITE" id="PS52004">
    <property type="entry name" value="KS3_2"/>
    <property type="match status" value="1"/>
</dbReference>
<evidence type="ECO:0000313" key="7">
    <source>
        <dbReference type="Proteomes" id="UP001501758"/>
    </source>
</evidence>
<dbReference type="Pfam" id="PF00698">
    <property type="entry name" value="Acyl_transf_1"/>
    <property type="match status" value="1"/>
</dbReference>
<keyword evidence="2" id="KW-0597">Phosphoprotein</keyword>
<dbReference type="SUPFAM" id="SSF52151">
    <property type="entry name" value="FabD/lysophospholipase-like"/>
    <property type="match status" value="1"/>
</dbReference>
<evidence type="ECO:0000256" key="2">
    <source>
        <dbReference type="ARBA" id="ARBA00022553"/>
    </source>
</evidence>
<dbReference type="InterPro" id="IPR014043">
    <property type="entry name" value="Acyl_transferase_dom"/>
</dbReference>
<protein>
    <submittedName>
        <fullName evidence="6">Type I polyketide synthase</fullName>
    </submittedName>
</protein>
<evidence type="ECO:0000256" key="1">
    <source>
        <dbReference type="ARBA" id="ARBA00022450"/>
    </source>
</evidence>
<dbReference type="SUPFAM" id="SSF53901">
    <property type="entry name" value="Thiolase-like"/>
    <property type="match status" value="1"/>
</dbReference>
<dbReference type="SMART" id="SM00827">
    <property type="entry name" value="PKS_AT"/>
    <property type="match status" value="1"/>
</dbReference>
<dbReference type="InterPro" id="IPR050091">
    <property type="entry name" value="PKS_NRPS_Biosynth_Enz"/>
</dbReference>
<dbReference type="InterPro" id="IPR006162">
    <property type="entry name" value="Ppantetheine_attach_site"/>
</dbReference>
<dbReference type="InterPro" id="IPR016035">
    <property type="entry name" value="Acyl_Trfase/lysoPLipase"/>
</dbReference>
<dbReference type="Gene3D" id="3.30.70.250">
    <property type="entry name" value="Malonyl-CoA ACP transacylase, ACP-binding"/>
    <property type="match status" value="1"/>
</dbReference>
<dbReference type="InterPro" id="IPR036291">
    <property type="entry name" value="NAD(P)-bd_dom_sf"/>
</dbReference>
<proteinExistence type="predicted"/>
<evidence type="ECO:0000313" key="6">
    <source>
        <dbReference type="EMBL" id="GAA0734315.1"/>
    </source>
</evidence>
<dbReference type="RefSeq" id="WP_343914919.1">
    <property type="nucleotide sequence ID" value="NZ_BAAAGE010000011.1"/>
</dbReference>
<keyword evidence="7" id="KW-1185">Reference proteome</keyword>
<dbReference type="InterPro" id="IPR036736">
    <property type="entry name" value="ACP-like_sf"/>
</dbReference>
<dbReference type="SUPFAM" id="SSF51735">
    <property type="entry name" value="NAD(P)-binding Rossmann-fold domains"/>
    <property type="match status" value="1"/>
</dbReference>
<dbReference type="PANTHER" id="PTHR43775">
    <property type="entry name" value="FATTY ACID SYNTHASE"/>
    <property type="match status" value="1"/>
</dbReference>
<evidence type="ECO:0000256" key="3">
    <source>
        <dbReference type="ARBA" id="ARBA00022679"/>
    </source>
</evidence>
<dbReference type="Pfam" id="PF21394">
    <property type="entry name" value="Beta-ketacyl_N"/>
    <property type="match status" value="1"/>
</dbReference>
<dbReference type="InterPro" id="IPR014030">
    <property type="entry name" value="Ketoacyl_synth_N"/>
</dbReference>
<name>A0ABN1JAZ6_9FLAO</name>
<dbReference type="InterPro" id="IPR013968">
    <property type="entry name" value="PKS_KR"/>
</dbReference>
<dbReference type="Gene3D" id="1.10.1200.10">
    <property type="entry name" value="ACP-like"/>
    <property type="match status" value="1"/>
</dbReference>
<dbReference type="Gene3D" id="3.30.70.3290">
    <property type="match status" value="1"/>
</dbReference>
<dbReference type="Pfam" id="PF00550">
    <property type="entry name" value="PP-binding"/>
    <property type="match status" value="1"/>
</dbReference>
<dbReference type="InterPro" id="IPR001227">
    <property type="entry name" value="Ac_transferase_dom_sf"/>
</dbReference>
<dbReference type="InterPro" id="IPR057326">
    <property type="entry name" value="KR_dom"/>
</dbReference>
<dbReference type="InterPro" id="IPR016036">
    <property type="entry name" value="Malonyl_transacylase_ACP-bd"/>
</dbReference>
<reference evidence="6 7" key="1">
    <citation type="journal article" date="2019" name="Int. J. Syst. Evol. Microbiol.">
        <title>The Global Catalogue of Microorganisms (GCM) 10K type strain sequencing project: providing services to taxonomists for standard genome sequencing and annotation.</title>
        <authorList>
            <consortium name="The Broad Institute Genomics Platform"/>
            <consortium name="The Broad Institute Genome Sequencing Center for Infectious Disease"/>
            <person name="Wu L."/>
            <person name="Ma J."/>
        </authorList>
    </citation>
    <scope>NUCLEOTIDE SEQUENCE [LARGE SCALE GENOMIC DNA]</scope>
    <source>
        <strain evidence="6 7">JCM 15974</strain>
    </source>
</reference>
<dbReference type="SUPFAM" id="SSF47336">
    <property type="entry name" value="ACP-like"/>
    <property type="match status" value="1"/>
</dbReference>
<dbReference type="SUPFAM" id="SSF55048">
    <property type="entry name" value="Probable ACP-binding domain of malonyl-CoA ACP transacylase"/>
    <property type="match status" value="1"/>
</dbReference>
<dbReference type="Pfam" id="PF08659">
    <property type="entry name" value="KR"/>
    <property type="match status" value="1"/>
</dbReference>
<dbReference type="InterPro" id="IPR009081">
    <property type="entry name" value="PP-bd_ACP"/>
</dbReference>
<evidence type="ECO:0000259" key="5">
    <source>
        <dbReference type="PROSITE" id="PS52004"/>
    </source>
</evidence>
<feature type="domain" description="Ketosynthase family 3 (KS3)" evidence="5">
    <location>
        <begin position="7"/>
        <end position="431"/>
    </location>
</feature>
<dbReference type="InterPro" id="IPR032821">
    <property type="entry name" value="PKS_assoc"/>
</dbReference>
<dbReference type="Pfam" id="PF16197">
    <property type="entry name" value="KAsynt_C_assoc"/>
    <property type="match status" value="1"/>
</dbReference>
<evidence type="ECO:0000259" key="4">
    <source>
        <dbReference type="PROSITE" id="PS50075"/>
    </source>
</evidence>
<dbReference type="PANTHER" id="PTHR43775:SF51">
    <property type="entry name" value="INACTIVE PHENOLPHTHIOCEROL SYNTHESIS POLYKETIDE SYNTHASE TYPE I PKS1-RELATED"/>
    <property type="match status" value="1"/>
</dbReference>
<dbReference type="Proteomes" id="UP001501758">
    <property type="component" value="Unassembled WGS sequence"/>
</dbReference>
<dbReference type="SMART" id="SM00825">
    <property type="entry name" value="PKS_KS"/>
    <property type="match status" value="1"/>
</dbReference>
<accession>A0ABN1JAZ6</accession>
<dbReference type="InterPro" id="IPR014031">
    <property type="entry name" value="Ketoacyl_synth_C"/>
</dbReference>
<dbReference type="Pfam" id="PF00109">
    <property type="entry name" value="ketoacyl-synt"/>
    <property type="match status" value="1"/>
</dbReference>
<keyword evidence="1" id="KW-0596">Phosphopantetheine</keyword>
<comment type="caution">
    <text evidence="6">The sequence shown here is derived from an EMBL/GenBank/DDBJ whole genome shotgun (WGS) entry which is preliminary data.</text>
</comment>
<dbReference type="Gene3D" id="3.40.47.10">
    <property type="match status" value="1"/>
</dbReference>
<dbReference type="Pfam" id="PF02801">
    <property type="entry name" value="Ketoacyl-synt_C"/>
    <property type="match status" value="1"/>
</dbReference>
<feature type="domain" description="Carrier" evidence="4">
    <location>
        <begin position="1392"/>
        <end position="1467"/>
    </location>
</feature>
<dbReference type="InterPro" id="IPR016039">
    <property type="entry name" value="Thiolase-like"/>
</dbReference>
<dbReference type="PROSITE" id="PS50075">
    <property type="entry name" value="CARRIER"/>
    <property type="match status" value="1"/>
</dbReference>
<dbReference type="InterPro" id="IPR020841">
    <property type="entry name" value="PKS_Beta-ketoAc_synthase_dom"/>
</dbReference>
<keyword evidence="3" id="KW-0808">Transferase</keyword>
<dbReference type="PROSITE" id="PS00012">
    <property type="entry name" value="PHOSPHOPANTETHEINE"/>
    <property type="match status" value="1"/>
</dbReference>
<organism evidence="6 7">
    <name type="scientific">Aquimarina litoralis</name>
    <dbReference type="NCBI Taxonomy" id="584605"/>
    <lineage>
        <taxon>Bacteria</taxon>
        <taxon>Pseudomonadati</taxon>
        <taxon>Bacteroidota</taxon>
        <taxon>Flavobacteriia</taxon>
        <taxon>Flavobacteriales</taxon>
        <taxon>Flavobacteriaceae</taxon>
        <taxon>Aquimarina</taxon>
    </lineage>
</organism>
<dbReference type="CDD" id="cd00833">
    <property type="entry name" value="PKS"/>
    <property type="match status" value="1"/>
</dbReference>
<dbReference type="Gene3D" id="3.40.50.720">
    <property type="entry name" value="NAD(P)-binding Rossmann-like Domain"/>
    <property type="match status" value="1"/>
</dbReference>